<dbReference type="eggNOG" id="ENOG502QRBM">
    <property type="taxonomic scope" value="Eukaryota"/>
</dbReference>
<evidence type="ECO:0000313" key="3">
    <source>
        <dbReference type="Proteomes" id="UP000008068"/>
    </source>
</evidence>
<protein>
    <submittedName>
        <fullName evidence="2">Uncharacterized protein</fullName>
    </submittedName>
</protein>
<feature type="coiled-coil region" evidence="1">
    <location>
        <begin position="134"/>
        <end position="189"/>
    </location>
</feature>
<proteinExistence type="predicted"/>
<dbReference type="EMBL" id="GL379817">
    <property type="protein sequence ID" value="EGT46236.1"/>
    <property type="molecule type" value="Genomic_DNA"/>
</dbReference>
<keyword evidence="3" id="KW-1185">Reference proteome</keyword>
<dbReference type="AlphaFoldDB" id="G0MWY8"/>
<sequence>MPFQTGRKRTAGKNLEKARACLRARRDSTEETCAANGSGSSDITFDASNLTLTDQESSVIHAEDPIVGSELHDFDYEMDLSFNVDAHGSANINESEIPVTSSPPSGMPPIGCHCDIKTLLDEKTAELSLCSDMISDLRAELIQSRKLKENVEIKNTRIQLMIQKTRLARDEYRIQVKRILKKIEKISNEKNFKRNLNKKFSRNSSGTYKYSELVNSTTKKKRKIAVVRAMQKIAREDDISKLLDDVIKFCDECLEQSFHFKLSLWQGACLKSKANLTGNQLETIKQLLLEFIDKDIFPSIKAIAHLQKCESKVDLFEGSETKGAKGETVSIVQCVNINELLSWRLSEIGEDLLFDDYSGDDIVVAFGGDAGGGSTKLCLIIGNMSNPNSVDSIMVIAMFNAPDTYESIKNLVPRIVEQFNGLTNVTYEINGTKITRRVRKKIIGDFKFIGENLNHKKQSANNYCFYCVVDKRKAGRKLMKHLNVNQIDDTRTIKSFTDFGKWGGWGVNKGDGPLFPTVNLFDHLIGPLHLVVGLFDRYIFKPLLVICAKMDNISSFDILADRTATTNAAEAKILKVQKDIEKCVDMRRKTQLQAGLKQLKLEKLKLEKVLNGVPNGKVKQLEQCWEKIGASRQAFFQSFSGNHIRKLLTPEGIRKTFDIFQGIMTDELFGLESAMMELSKIMSLTANRLLSSDDVNQIQQSSWNLAAFLADIAPEDTITQKLHTLLFHVPELARTHKSLGRICEQGIEAVHAKCNRIDKRLSYCRNRTKRFQFTVKELICSTVANDFLKAWYFEH</sequence>
<keyword evidence="1" id="KW-0175">Coiled coil</keyword>
<organism evidence="3">
    <name type="scientific">Caenorhabditis brenneri</name>
    <name type="common">Nematode worm</name>
    <dbReference type="NCBI Taxonomy" id="135651"/>
    <lineage>
        <taxon>Eukaryota</taxon>
        <taxon>Metazoa</taxon>
        <taxon>Ecdysozoa</taxon>
        <taxon>Nematoda</taxon>
        <taxon>Chromadorea</taxon>
        <taxon>Rhabditida</taxon>
        <taxon>Rhabditina</taxon>
        <taxon>Rhabditomorpha</taxon>
        <taxon>Rhabditoidea</taxon>
        <taxon>Rhabditidae</taxon>
        <taxon>Peloderinae</taxon>
        <taxon>Caenorhabditis</taxon>
    </lineage>
</organism>
<dbReference type="InParanoid" id="G0MWY8"/>
<dbReference type="HOGENOM" id="CLU_015719_2_0_1"/>
<evidence type="ECO:0000313" key="2">
    <source>
        <dbReference type="EMBL" id="EGT46236.1"/>
    </source>
</evidence>
<name>G0MWY8_CAEBE</name>
<reference evidence="3" key="1">
    <citation type="submission" date="2011-07" db="EMBL/GenBank/DDBJ databases">
        <authorList>
            <consortium name="Caenorhabditis brenneri Sequencing and Analysis Consortium"/>
            <person name="Wilson R.K."/>
        </authorList>
    </citation>
    <scope>NUCLEOTIDE SEQUENCE [LARGE SCALE GENOMIC DNA]</scope>
    <source>
        <strain evidence="3">PB2801</strain>
    </source>
</reference>
<accession>G0MWY8</accession>
<dbReference type="Proteomes" id="UP000008068">
    <property type="component" value="Unassembled WGS sequence"/>
</dbReference>
<dbReference type="InterPro" id="IPR009689">
    <property type="entry name" value="DUF1280"/>
</dbReference>
<evidence type="ECO:0000256" key="1">
    <source>
        <dbReference type="SAM" id="Coils"/>
    </source>
</evidence>
<dbReference type="PANTHER" id="PTHR31424:SF3">
    <property type="entry name" value="RING-TYPE DOMAIN-CONTAINING PROTEIN"/>
    <property type="match status" value="1"/>
</dbReference>
<dbReference type="Pfam" id="PF06918">
    <property type="entry name" value="DUF1280"/>
    <property type="match status" value="1"/>
</dbReference>
<dbReference type="OrthoDB" id="5871610at2759"/>
<dbReference type="PANTHER" id="PTHR31424">
    <property type="entry name" value="PROTEIN CBG23806"/>
    <property type="match status" value="1"/>
</dbReference>
<gene>
    <name evidence="2" type="ORF">CAEBREN_04271</name>
</gene>